<dbReference type="InterPro" id="IPR039420">
    <property type="entry name" value="WalR-like"/>
</dbReference>
<dbReference type="PANTHER" id="PTHR48111:SF36">
    <property type="entry name" value="TRANSCRIPTIONAL REGULATORY PROTEIN CUTR"/>
    <property type="match status" value="1"/>
</dbReference>
<evidence type="ECO:0000256" key="2">
    <source>
        <dbReference type="PROSITE-ProRule" id="PRU00169"/>
    </source>
</evidence>
<feature type="domain" description="OmpR/PhoB-type" evidence="5">
    <location>
        <begin position="246"/>
        <end position="344"/>
    </location>
</feature>
<dbReference type="Gene3D" id="2.160.10.10">
    <property type="entry name" value="Hexapeptide repeat proteins"/>
    <property type="match status" value="1"/>
</dbReference>
<dbReference type="InterPro" id="IPR001789">
    <property type="entry name" value="Sig_transdc_resp-reg_receiver"/>
</dbReference>
<sequence length="347" mass="37562">MAGIGVATFAADRMTFEPTAVGDRSFVGNAALVPAGTRLGPGCLIGVGTVPPTDRVPAGSTWLGSPALRLPVRQDSGTYPEKLTFCPSRKAVLGRLAIEFLRTTMPASVLAVSGCLYLLALAGIARRTGPLVPLLVSPLLTMGATLAVADIAHDGADGLWRALHEPYDVIVLDIMLPELSGYEVLKRLRAARIWTPVLMLTAKDGEYDEADALDLGADDYLSKPFSYVVLVAHLRALLRRGAPARPALLTADDLTVDPAAHRCRRGEIEISLTAREFALLEYLLRHAGEVMSKTDILTHVRDEHFDGDTNIVEVYVGYLRRKIDTPFGRRTIETVRGAGYRLHSTAR</sequence>
<evidence type="ECO:0000259" key="5">
    <source>
        <dbReference type="PROSITE" id="PS51755"/>
    </source>
</evidence>
<accession>A0ABQ2W0P0</accession>
<dbReference type="Pfam" id="PF00072">
    <property type="entry name" value="Response_reg"/>
    <property type="match status" value="1"/>
</dbReference>
<proteinExistence type="predicted"/>
<name>A0ABQ2W0P0_9ACTN</name>
<gene>
    <name evidence="6" type="ORF">GCM10015535_39160</name>
</gene>
<protein>
    <recommendedName>
        <fullName evidence="8">DNA-binding response regulator</fullName>
    </recommendedName>
</protein>
<dbReference type="SUPFAM" id="SSF52172">
    <property type="entry name" value="CheY-like"/>
    <property type="match status" value="1"/>
</dbReference>
<feature type="domain" description="Response regulatory" evidence="4">
    <location>
        <begin position="121"/>
        <end position="238"/>
    </location>
</feature>
<dbReference type="Pfam" id="PF00486">
    <property type="entry name" value="Trans_reg_C"/>
    <property type="match status" value="1"/>
</dbReference>
<feature type="modified residue" description="4-aspartylphosphate" evidence="2">
    <location>
        <position position="173"/>
    </location>
</feature>
<dbReference type="SMART" id="SM00448">
    <property type="entry name" value="REC"/>
    <property type="match status" value="1"/>
</dbReference>
<dbReference type="CDD" id="cd00383">
    <property type="entry name" value="trans_reg_C"/>
    <property type="match status" value="1"/>
</dbReference>
<dbReference type="Gene3D" id="1.10.10.10">
    <property type="entry name" value="Winged helix-like DNA-binding domain superfamily/Winged helix DNA-binding domain"/>
    <property type="match status" value="1"/>
</dbReference>
<dbReference type="Gene3D" id="3.40.50.2300">
    <property type="match status" value="1"/>
</dbReference>
<dbReference type="InterPro" id="IPR001867">
    <property type="entry name" value="OmpR/PhoB-type_DNA-bd"/>
</dbReference>
<comment type="caution">
    <text evidence="6">The sequence shown here is derived from an EMBL/GenBank/DDBJ whole genome shotgun (WGS) entry which is preliminary data.</text>
</comment>
<dbReference type="SMART" id="SM00862">
    <property type="entry name" value="Trans_reg_C"/>
    <property type="match status" value="1"/>
</dbReference>
<evidence type="ECO:0008006" key="8">
    <source>
        <dbReference type="Google" id="ProtNLM"/>
    </source>
</evidence>
<dbReference type="InterPro" id="IPR011004">
    <property type="entry name" value="Trimer_LpxA-like_sf"/>
</dbReference>
<dbReference type="PANTHER" id="PTHR48111">
    <property type="entry name" value="REGULATOR OF RPOS"/>
    <property type="match status" value="1"/>
</dbReference>
<reference evidence="7" key="1">
    <citation type="journal article" date="2019" name="Int. J. Syst. Evol. Microbiol.">
        <title>The Global Catalogue of Microorganisms (GCM) 10K type strain sequencing project: providing services to taxonomists for standard genome sequencing and annotation.</title>
        <authorList>
            <consortium name="The Broad Institute Genomics Platform"/>
            <consortium name="The Broad Institute Genome Sequencing Center for Infectious Disease"/>
            <person name="Wu L."/>
            <person name="Ma J."/>
        </authorList>
    </citation>
    <scope>NUCLEOTIDE SEQUENCE [LARGE SCALE GENOMIC DNA]</scope>
    <source>
        <strain evidence="7">JCM 4376</strain>
    </source>
</reference>
<evidence type="ECO:0000256" key="3">
    <source>
        <dbReference type="PROSITE-ProRule" id="PRU01091"/>
    </source>
</evidence>
<dbReference type="PROSITE" id="PS50110">
    <property type="entry name" value="RESPONSE_REGULATORY"/>
    <property type="match status" value="1"/>
</dbReference>
<dbReference type="PROSITE" id="PS51755">
    <property type="entry name" value="OMPR_PHOB"/>
    <property type="match status" value="1"/>
</dbReference>
<evidence type="ECO:0000256" key="1">
    <source>
        <dbReference type="ARBA" id="ARBA00023125"/>
    </source>
</evidence>
<evidence type="ECO:0000313" key="7">
    <source>
        <dbReference type="Proteomes" id="UP000660675"/>
    </source>
</evidence>
<feature type="DNA-binding region" description="OmpR/PhoB-type" evidence="3">
    <location>
        <begin position="246"/>
        <end position="344"/>
    </location>
</feature>
<evidence type="ECO:0000259" key="4">
    <source>
        <dbReference type="PROSITE" id="PS50110"/>
    </source>
</evidence>
<keyword evidence="1 3" id="KW-0238">DNA-binding</keyword>
<dbReference type="EMBL" id="BMTF01000012">
    <property type="protein sequence ID" value="GGV88255.1"/>
    <property type="molecule type" value="Genomic_DNA"/>
</dbReference>
<dbReference type="SUPFAM" id="SSF51161">
    <property type="entry name" value="Trimeric LpxA-like enzymes"/>
    <property type="match status" value="1"/>
</dbReference>
<evidence type="ECO:0000313" key="6">
    <source>
        <dbReference type="EMBL" id="GGV88255.1"/>
    </source>
</evidence>
<dbReference type="InterPro" id="IPR011006">
    <property type="entry name" value="CheY-like_superfamily"/>
</dbReference>
<dbReference type="Proteomes" id="UP000660675">
    <property type="component" value="Unassembled WGS sequence"/>
</dbReference>
<dbReference type="InterPro" id="IPR036388">
    <property type="entry name" value="WH-like_DNA-bd_sf"/>
</dbReference>
<organism evidence="6 7">
    <name type="scientific">Streptomyces gelaticus</name>
    <dbReference type="NCBI Taxonomy" id="285446"/>
    <lineage>
        <taxon>Bacteria</taxon>
        <taxon>Bacillati</taxon>
        <taxon>Actinomycetota</taxon>
        <taxon>Actinomycetes</taxon>
        <taxon>Kitasatosporales</taxon>
        <taxon>Streptomycetaceae</taxon>
        <taxon>Streptomyces</taxon>
    </lineage>
</organism>
<keyword evidence="7" id="KW-1185">Reference proteome</keyword>
<keyword evidence="2" id="KW-0597">Phosphoprotein</keyword>